<dbReference type="EMBL" id="LR797252">
    <property type="protein sequence ID" value="CAB4197089.1"/>
    <property type="molecule type" value="Genomic_DNA"/>
</dbReference>
<organism evidence="2">
    <name type="scientific">uncultured Caudovirales phage</name>
    <dbReference type="NCBI Taxonomy" id="2100421"/>
    <lineage>
        <taxon>Viruses</taxon>
        <taxon>Duplodnaviria</taxon>
        <taxon>Heunggongvirae</taxon>
        <taxon>Uroviricota</taxon>
        <taxon>Caudoviricetes</taxon>
        <taxon>Peduoviridae</taxon>
        <taxon>Maltschvirus</taxon>
        <taxon>Maltschvirus maltsch</taxon>
    </lineage>
</organism>
<feature type="compositionally biased region" description="Acidic residues" evidence="1">
    <location>
        <begin position="92"/>
        <end position="103"/>
    </location>
</feature>
<reference evidence="2" key="1">
    <citation type="submission" date="2020-05" db="EMBL/GenBank/DDBJ databases">
        <authorList>
            <person name="Chiriac C."/>
            <person name="Salcher M."/>
            <person name="Ghai R."/>
            <person name="Kavagutti S V."/>
        </authorList>
    </citation>
    <scope>NUCLEOTIDE SEQUENCE</scope>
</reference>
<accession>A0A6J5RJ95</accession>
<gene>
    <name evidence="2" type="ORF">UFOVP1290_609</name>
</gene>
<name>A0A6J5RJ95_9CAUD</name>
<evidence type="ECO:0000256" key="1">
    <source>
        <dbReference type="SAM" id="MobiDB-lite"/>
    </source>
</evidence>
<proteinExistence type="predicted"/>
<feature type="region of interest" description="Disordered" evidence="1">
    <location>
        <begin position="92"/>
        <end position="116"/>
    </location>
</feature>
<protein>
    <submittedName>
        <fullName evidence="2">Uncharacterized protein</fullName>
    </submittedName>
</protein>
<evidence type="ECO:0000313" key="2">
    <source>
        <dbReference type="EMBL" id="CAB4197089.1"/>
    </source>
</evidence>
<feature type="compositionally biased region" description="Basic and acidic residues" evidence="1">
    <location>
        <begin position="104"/>
        <end position="116"/>
    </location>
</feature>
<sequence length="319" mass="35666">MSLKSNAQDQNTAILIVDPPGSFTDNIEHLEVSAPDHEFVVHAPENGDDELQVQVDLGSDDVGAISEILNEIVGAPPGTPDPKDERLLEVSEADLPDSQSVDENDAKKSKKDEKWDWESHGPNGFISWIKKRIDDVPKHSGYDSAGLERAVSYLERLDNEISRAMRLDLDGELDANKIETVRSKIDDGLSRLNDRLDKVKKQSKNRRKKKTSSAEIDLSDSVIIKEAQKITGVQGVYVTVPLLISRIARVCINGMVSAGHDIEDIYQSQVKKYALNDREQAEVMQLLSDMGYALRQDRGYMPDDKVEDEGYDWSKNFKG</sequence>